<sequence>MSELSESIRVAFLAVMVPGMLWVDRRWDQPEGRIPAPIALTVLGVGLGLALMAQDLTGLILWPAFFLGWRAGGVGAGDAKVWMGLAAAGGIGPSAAGLAALVVLARLRAWRMGWGWQAGLAPRVRVPMSAPTAGWALAAALTWIALGG</sequence>
<keyword evidence="1" id="KW-0472">Membrane</keyword>
<keyword evidence="1" id="KW-0812">Transmembrane</keyword>
<evidence type="ECO:0000313" key="3">
    <source>
        <dbReference type="Proteomes" id="UP000197025"/>
    </source>
</evidence>
<feature type="transmembrane region" description="Helical" evidence="1">
    <location>
        <begin position="126"/>
        <end position="146"/>
    </location>
</feature>
<name>A0A212QMG6_9CHLR</name>
<dbReference type="EMBL" id="FYEK01000012">
    <property type="protein sequence ID" value="SNB60590.1"/>
    <property type="molecule type" value="Genomic_DNA"/>
</dbReference>
<evidence type="ECO:0000256" key="1">
    <source>
        <dbReference type="SAM" id="Phobius"/>
    </source>
</evidence>
<accession>A0A212QMG6</accession>
<dbReference type="AlphaFoldDB" id="A0A212QMG6"/>
<proteinExistence type="predicted"/>
<keyword evidence="3" id="KW-1185">Reference proteome</keyword>
<feature type="transmembrane region" description="Helical" evidence="1">
    <location>
        <begin position="36"/>
        <end position="62"/>
    </location>
</feature>
<reference evidence="3" key="1">
    <citation type="submission" date="2017-06" db="EMBL/GenBank/DDBJ databases">
        <authorList>
            <person name="Varghese N."/>
            <person name="Submissions S."/>
        </authorList>
    </citation>
    <scope>NUCLEOTIDE SEQUENCE [LARGE SCALE GENOMIC DNA]</scope>
    <source>
        <strain evidence="3">JAD2</strain>
    </source>
</reference>
<organism evidence="2 3">
    <name type="scientific">Thermoflexus hugenholtzii JAD2</name>
    <dbReference type="NCBI Taxonomy" id="877466"/>
    <lineage>
        <taxon>Bacteria</taxon>
        <taxon>Bacillati</taxon>
        <taxon>Chloroflexota</taxon>
        <taxon>Thermoflexia</taxon>
        <taxon>Thermoflexales</taxon>
        <taxon>Thermoflexaceae</taxon>
        <taxon>Thermoflexus</taxon>
    </lineage>
</organism>
<keyword evidence="1" id="KW-1133">Transmembrane helix</keyword>
<gene>
    <name evidence="2" type="ORF">SAMN02746019_00025490</name>
</gene>
<dbReference type="Proteomes" id="UP000197025">
    <property type="component" value="Unassembled WGS sequence"/>
</dbReference>
<feature type="transmembrane region" description="Helical" evidence="1">
    <location>
        <begin position="82"/>
        <end position="105"/>
    </location>
</feature>
<protein>
    <submittedName>
        <fullName evidence="2">Uncharacterized protein</fullName>
    </submittedName>
</protein>
<evidence type="ECO:0000313" key="2">
    <source>
        <dbReference type="EMBL" id="SNB60590.1"/>
    </source>
</evidence>
<dbReference type="RefSeq" id="WP_088570364.1">
    <property type="nucleotide sequence ID" value="NZ_FYEK01000012.1"/>
</dbReference>
<feature type="transmembrane region" description="Helical" evidence="1">
    <location>
        <begin position="6"/>
        <end position="24"/>
    </location>
</feature>
<dbReference type="InParanoid" id="A0A212QMG6"/>